<reference evidence="1" key="1">
    <citation type="submission" date="2023-08" db="EMBL/GenBank/DDBJ databases">
        <title>A de novo genome assembly of Solanum verrucosum Schlechtendal, a Mexican diploid species geographically isolated from the other diploid A-genome species in potato relatives.</title>
        <authorList>
            <person name="Hosaka K."/>
        </authorList>
    </citation>
    <scope>NUCLEOTIDE SEQUENCE</scope>
    <source>
        <tissue evidence="1">Young leaves</tissue>
    </source>
</reference>
<evidence type="ECO:0000313" key="1">
    <source>
        <dbReference type="EMBL" id="WMV19203.1"/>
    </source>
</evidence>
<evidence type="ECO:0000313" key="2">
    <source>
        <dbReference type="Proteomes" id="UP001234989"/>
    </source>
</evidence>
<proteinExistence type="predicted"/>
<accession>A0AAF0QAN2</accession>
<gene>
    <name evidence="1" type="ORF">MTR67_012588</name>
</gene>
<protein>
    <submittedName>
        <fullName evidence="1">Uncharacterized protein</fullName>
    </submittedName>
</protein>
<sequence length="30" mass="3345">MACMWMCSLTTRAFSMFSVKRSLTLGRGDG</sequence>
<organism evidence="1 2">
    <name type="scientific">Solanum verrucosum</name>
    <dbReference type="NCBI Taxonomy" id="315347"/>
    <lineage>
        <taxon>Eukaryota</taxon>
        <taxon>Viridiplantae</taxon>
        <taxon>Streptophyta</taxon>
        <taxon>Embryophyta</taxon>
        <taxon>Tracheophyta</taxon>
        <taxon>Spermatophyta</taxon>
        <taxon>Magnoliopsida</taxon>
        <taxon>eudicotyledons</taxon>
        <taxon>Gunneridae</taxon>
        <taxon>Pentapetalae</taxon>
        <taxon>asterids</taxon>
        <taxon>lamiids</taxon>
        <taxon>Solanales</taxon>
        <taxon>Solanaceae</taxon>
        <taxon>Solanoideae</taxon>
        <taxon>Solaneae</taxon>
        <taxon>Solanum</taxon>
    </lineage>
</organism>
<dbReference type="AlphaFoldDB" id="A0AAF0QAN2"/>
<dbReference type="Proteomes" id="UP001234989">
    <property type="component" value="Chromosome 3"/>
</dbReference>
<dbReference type="EMBL" id="CP133614">
    <property type="protein sequence ID" value="WMV19203.1"/>
    <property type="molecule type" value="Genomic_DNA"/>
</dbReference>
<keyword evidence="2" id="KW-1185">Reference proteome</keyword>
<name>A0AAF0QAN2_SOLVR</name>